<keyword evidence="5" id="KW-0966">Cell projection</keyword>
<dbReference type="InterPro" id="IPR010796">
    <property type="entry name" value="C2_B9-type_dom"/>
</dbReference>
<dbReference type="OrthoDB" id="184109at2759"/>
<organism evidence="9 10">
    <name type="scientific">Tricholaema leucomelas</name>
    <name type="common">pied barbet</name>
    <dbReference type="NCBI Taxonomy" id="240729"/>
    <lineage>
        <taxon>Eukaryota</taxon>
        <taxon>Metazoa</taxon>
        <taxon>Chordata</taxon>
        <taxon>Craniata</taxon>
        <taxon>Vertebrata</taxon>
        <taxon>Euteleostomi</taxon>
        <taxon>Archelosauria</taxon>
        <taxon>Archosauria</taxon>
        <taxon>Dinosauria</taxon>
        <taxon>Saurischia</taxon>
        <taxon>Theropoda</taxon>
        <taxon>Coelurosauria</taxon>
        <taxon>Aves</taxon>
        <taxon>Neognathae</taxon>
        <taxon>Neoaves</taxon>
        <taxon>Telluraves</taxon>
        <taxon>Coraciimorphae</taxon>
        <taxon>Piciformes</taxon>
        <taxon>Lybiidae</taxon>
        <taxon>Tricholaema lacrymosa</taxon>
    </lineage>
</organism>
<sequence>LAYGFCHVPASPGCHLLSCATWRPRPGWAQRLRQNCLGEGLQLLAPEASAGATERFRLRTEAAGSVQLRLGVILRHFGRQGVLC</sequence>
<keyword evidence="4" id="KW-0206">Cytoskeleton</keyword>
<dbReference type="GO" id="GO:0036038">
    <property type="term" value="C:MKS complex"/>
    <property type="evidence" value="ECO:0007669"/>
    <property type="project" value="TreeGrafter"/>
</dbReference>
<dbReference type="EMBL" id="WAAF01059717">
    <property type="protein sequence ID" value="NXX51979.1"/>
    <property type="molecule type" value="Genomic_DNA"/>
</dbReference>
<accession>A0A852JGP2</accession>
<keyword evidence="10" id="KW-1185">Reference proteome</keyword>
<dbReference type="PANTHER" id="PTHR12968:SF2">
    <property type="entry name" value="B9 DOMAIN-CONTAINING PROTEIN 2"/>
    <property type="match status" value="1"/>
</dbReference>
<protein>
    <recommendedName>
        <fullName evidence="8">B9 domain-containing protein 2</fullName>
    </recommendedName>
</protein>
<evidence type="ECO:0000256" key="6">
    <source>
        <dbReference type="ARBA" id="ARBA00037672"/>
    </source>
</evidence>
<evidence type="ECO:0000256" key="4">
    <source>
        <dbReference type="ARBA" id="ARBA00023212"/>
    </source>
</evidence>
<comment type="subcellular location">
    <subcellularLocation>
        <location evidence="1">Cytoplasm</location>
        <location evidence="1">Cytoskeleton</location>
        <location evidence="1">Cilium basal body</location>
    </subcellularLocation>
</comment>
<evidence type="ECO:0000313" key="9">
    <source>
        <dbReference type="EMBL" id="NXX51979.1"/>
    </source>
</evidence>
<name>A0A852JGP2_9PICI</name>
<keyword evidence="3" id="KW-0970">Cilium biogenesis/degradation</keyword>
<evidence type="ECO:0000256" key="3">
    <source>
        <dbReference type="ARBA" id="ARBA00022794"/>
    </source>
</evidence>
<reference evidence="9" key="1">
    <citation type="submission" date="2020-02" db="EMBL/GenBank/DDBJ databases">
        <title>Bird 10,000 Genomes (B10K) Project - Family phase.</title>
        <authorList>
            <person name="Zhang G."/>
        </authorList>
    </citation>
    <scope>NUCLEOTIDE SEQUENCE</scope>
    <source>
        <strain evidence="9">B10K-DU-002-37</strain>
        <tissue evidence="9">Muscle</tissue>
    </source>
</reference>
<gene>
    <name evidence="9" type="primary">B9d2</name>
    <name evidence="9" type="ORF">TRILEU_R15247</name>
</gene>
<dbReference type="Pfam" id="PF07162">
    <property type="entry name" value="B9-C2"/>
    <property type="match status" value="1"/>
</dbReference>
<dbReference type="Proteomes" id="UP000627253">
    <property type="component" value="Unassembled WGS sequence"/>
</dbReference>
<dbReference type="AlphaFoldDB" id="A0A852JGP2"/>
<feature type="non-terminal residue" evidence="9">
    <location>
        <position position="1"/>
    </location>
</feature>
<comment type="function">
    <text evidence="6">Component of the tectonic-like complex, a complex localized at the transition zone of primary cilia and acting as a barrier that prevents diffusion of transmembrane proteins between the cilia and plasma membranes.</text>
</comment>
<dbReference type="PROSITE" id="PS51381">
    <property type="entry name" value="C2_B9"/>
    <property type="match status" value="1"/>
</dbReference>
<feature type="non-terminal residue" evidence="9">
    <location>
        <position position="84"/>
    </location>
</feature>
<evidence type="ECO:0000256" key="2">
    <source>
        <dbReference type="ARBA" id="ARBA00022490"/>
    </source>
</evidence>
<dbReference type="GO" id="GO:0060271">
    <property type="term" value="P:cilium assembly"/>
    <property type="evidence" value="ECO:0007669"/>
    <property type="project" value="TreeGrafter"/>
</dbReference>
<evidence type="ECO:0000313" key="10">
    <source>
        <dbReference type="Proteomes" id="UP000627253"/>
    </source>
</evidence>
<evidence type="ECO:0000256" key="1">
    <source>
        <dbReference type="ARBA" id="ARBA00004120"/>
    </source>
</evidence>
<dbReference type="PANTHER" id="PTHR12968">
    <property type="entry name" value="B9 DOMAIN-CONTAINING"/>
    <property type="match status" value="1"/>
</dbReference>
<proteinExistence type="inferred from homology"/>
<evidence type="ECO:0000256" key="5">
    <source>
        <dbReference type="ARBA" id="ARBA00023273"/>
    </source>
</evidence>
<keyword evidence="2" id="KW-0963">Cytoplasm</keyword>
<comment type="caution">
    <text evidence="9">The sequence shown here is derived from an EMBL/GenBank/DDBJ whole genome shotgun (WGS) entry which is preliminary data.</text>
</comment>
<evidence type="ECO:0000256" key="8">
    <source>
        <dbReference type="ARBA" id="ARBA00039272"/>
    </source>
</evidence>
<evidence type="ECO:0000256" key="7">
    <source>
        <dbReference type="ARBA" id="ARBA00038411"/>
    </source>
</evidence>
<comment type="similarity">
    <text evidence="7">Belongs to the B9D family.</text>
</comment>